<dbReference type="CDD" id="cd07138">
    <property type="entry name" value="ALDH_CddD_SSP0762"/>
    <property type="match status" value="1"/>
</dbReference>
<dbReference type="Gene3D" id="3.40.309.10">
    <property type="entry name" value="Aldehyde Dehydrogenase, Chain A, domain 2"/>
    <property type="match status" value="1"/>
</dbReference>
<evidence type="ECO:0000259" key="7">
    <source>
        <dbReference type="Pfam" id="PF00171"/>
    </source>
</evidence>
<evidence type="ECO:0000256" key="5">
    <source>
        <dbReference type="PROSITE-ProRule" id="PRU10007"/>
    </source>
</evidence>
<dbReference type="RefSeq" id="WP_213008823.1">
    <property type="nucleotide sequence ID" value="NZ_BOQN01000062.1"/>
</dbReference>
<dbReference type="SUPFAM" id="SSF53720">
    <property type="entry name" value="ALDH-like"/>
    <property type="match status" value="1"/>
</dbReference>
<evidence type="ECO:0000256" key="1">
    <source>
        <dbReference type="ARBA" id="ARBA00009986"/>
    </source>
</evidence>
<dbReference type="InterPro" id="IPR016163">
    <property type="entry name" value="Ald_DH_C"/>
</dbReference>
<dbReference type="Pfam" id="PF00171">
    <property type="entry name" value="Aldedh"/>
    <property type="match status" value="1"/>
</dbReference>
<sequence>MQQLNRQYIAGRIQPSRGSDTQVVTSALSGRQIAEGVLGDATDAEAAVEAARLALPAWAATSLDERREYLQNLADAFAARRDDMISALIEEFGTTAATAGYIVDQSQYWFVDAQKLLTESVFTQQIGRATVRKVPLGVSVLITPWNGASWFIAMKASVALAAGCTVVIKPSERGMLQAQPVLDAIAEAGLPAGVINVVFGKGDPVGNVLTSHPDVAKVSITGSTATGKTIAHNAVDTMKRVTLELGGKSPTIILDDADLARAVPFAVGAGLFNNGQACIAGTRILVPQSREAEIKAALAEAVGALRVGDPRDPQTVIGPVLDRAQYDRIQHYIQTGIEQGGEILAGGLGHPEGLEEGNYVKPTLIATSNDRTVAQEEIFGPVLAVLTYRDEQEAIAIANDTPYGLHAYIAAGDLDRATRVAQRLQAGRIMINEVVDAPDAPFGGFKQSGLGREFGSFGIEAFLETQAVFS</sequence>
<feature type="domain" description="Aldehyde dehydrogenase" evidence="7">
    <location>
        <begin position="20"/>
        <end position="468"/>
    </location>
</feature>
<evidence type="ECO:0000256" key="4">
    <source>
        <dbReference type="ARBA" id="ARBA00049194"/>
    </source>
</evidence>
<name>A0A919TDS8_9ACTN</name>
<dbReference type="InterPro" id="IPR016160">
    <property type="entry name" value="Ald_DH_CS_CYS"/>
</dbReference>
<dbReference type="GO" id="GO:0004029">
    <property type="term" value="F:aldehyde dehydrogenase (NAD+) activity"/>
    <property type="evidence" value="ECO:0007669"/>
    <property type="project" value="UniProtKB-EC"/>
</dbReference>
<dbReference type="Gene3D" id="3.40.605.10">
    <property type="entry name" value="Aldehyde Dehydrogenase, Chain A, domain 1"/>
    <property type="match status" value="1"/>
</dbReference>
<dbReference type="InterPro" id="IPR016161">
    <property type="entry name" value="Ald_DH/histidinol_DH"/>
</dbReference>
<comment type="catalytic activity">
    <reaction evidence="4">
        <text>an aldehyde + NAD(+) + H2O = a carboxylate + NADH + 2 H(+)</text>
        <dbReference type="Rhea" id="RHEA:16185"/>
        <dbReference type="ChEBI" id="CHEBI:15377"/>
        <dbReference type="ChEBI" id="CHEBI:15378"/>
        <dbReference type="ChEBI" id="CHEBI:17478"/>
        <dbReference type="ChEBI" id="CHEBI:29067"/>
        <dbReference type="ChEBI" id="CHEBI:57540"/>
        <dbReference type="ChEBI" id="CHEBI:57945"/>
        <dbReference type="EC" id="1.2.1.3"/>
    </reaction>
</comment>
<dbReference type="EC" id="1.2.1.3" evidence="3"/>
<dbReference type="FunFam" id="3.40.309.10:FF:000012">
    <property type="entry name" value="Betaine aldehyde dehydrogenase"/>
    <property type="match status" value="1"/>
</dbReference>
<dbReference type="PROSITE" id="PS00687">
    <property type="entry name" value="ALDEHYDE_DEHYDR_GLU"/>
    <property type="match status" value="1"/>
</dbReference>
<dbReference type="PROSITE" id="PS00070">
    <property type="entry name" value="ALDEHYDE_DEHYDR_CYS"/>
    <property type="match status" value="1"/>
</dbReference>
<gene>
    <name evidence="8" type="ORF">Ato02nite_047790</name>
</gene>
<proteinExistence type="inferred from homology"/>
<dbReference type="FunFam" id="3.40.605.10:FF:000063">
    <property type="entry name" value="Succinate-semialdehyde dehydrogenase, mitochondrial"/>
    <property type="match status" value="1"/>
</dbReference>
<evidence type="ECO:0000256" key="2">
    <source>
        <dbReference type="ARBA" id="ARBA00023002"/>
    </source>
</evidence>
<organism evidence="8 9">
    <name type="scientific">Paractinoplanes toevensis</name>
    <dbReference type="NCBI Taxonomy" id="571911"/>
    <lineage>
        <taxon>Bacteria</taxon>
        <taxon>Bacillati</taxon>
        <taxon>Actinomycetota</taxon>
        <taxon>Actinomycetes</taxon>
        <taxon>Micromonosporales</taxon>
        <taxon>Micromonosporaceae</taxon>
        <taxon>Paractinoplanes</taxon>
    </lineage>
</organism>
<dbReference type="Proteomes" id="UP000677082">
    <property type="component" value="Unassembled WGS sequence"/>
</dbReference>
<keyword evidence="2 6" id="KW-0560">Oxidoreductase</keyword>
<feature type="active site" evidence="5">
    <location>
        <position position="244"/>
    </location>
</feature>
<protein>
    <recommendedName>
        <fullName evidence="3">aldehyde dehydrogenase (NAD(+))</fullName>
        <ecNumber evidence="3">1.2.1.3</ecNumber>
    </recommendedName>
</protein>
<evidence type="ECO:0000256" key="6">
    <source>
        <dbReference type="RuleBase" id="RU003345"/>
    </source>
</evidence>
<accession>A0A919TDS8</accession>
<reference evidence="8 9" key="1">
    <citation type="submission" date="2021-03" db="EMBL/GenBank/DDBJ databases">
        <title>Whole genome shotgun sequence of Actinoplanes toevensis NBRC 105298.</title>
        <authorList>
            <person name="Komaki H."/>
            <person name="Tamura T."/>
        </authorList>
    </citation>
    <scope>NUCLEOTIDE SEQUENCE [LARGE SCALE GENOMIC DNA]</scope>
    <source>
        <strain evidence="8 9">NBRC 105298</strain>
    </source>
</reference>
<comment type="caution">
    <text evidence="8">The sequence shown here is derived from an EMBL/GenBank/DDBJ whole genome shotgun (WGS) entry which is preliminary data.</text>
</comment>
<dbReference type="InterPro" id="IPR016162">
    <property type="entry name" value="Ald_DH_N"/>
</dbReference>
<dbReference type="PANTHER" id="PTHR42804:SF1">
    <property type="entry name" value="ALDEHYDE DEHYDROGENASE-RELATED"/>
    <property type="match status" value="1"/>
</dbReference>
<dbReference type="EMBL" id="BOQN01000062">
    <property type="protein sequence ID" value="GIM92986.1"/>
    <property type="molecule type" value="Genomic_DNA"/>
</dbReference>
<evidence type="ECO:0000313" key="8">
    <source>
        <dbReference type="EMBL" id="GIM92986.1"/>
    </source>
</evidence>
<comment type="similarity">
    <text evidence="1 6">Belongs to the aldehyde dehydrogenase family.</text>
</comment>
<evidence type="ECO:0000256" key="3">
    <source>
        <dbReference type="ARBA" id="ARBA00024226"/>
    </source>
</evidence>
<dbReference type="PANTHER" id="PTHR42804">
    <property type="entry name" value="ALDEHYDE DEHYDROGENASE"/>
    <property type="match status" value="1"/>
</dbReference>
<dbReference type="InterPro" id="IPR029510">
    <property type="entry name" value="Ald_DH_CS_GLU"/>
</dbReference>
<evidence type="ECO:0000313" key="9">
    <source>
        <dbReference type="Proteomes" id="UP000677082"/>
    </source>
</evidence>
<keyword evidence="9" id="KW-1185">Reference proteome</keyword>
<dbReference type="AlphaFoldDB" id="A0A919TDS8"/>
<dbReference type="InterPro" id="IPR015590">
    <property type="entry name" value="Aldehyde_DH_dom"/>
</dbReference>